<dbReference type="InterPro" id="IPR010398">
    <property type="entry name" value="DUF997"/>
</dbReference>
<evidence type="ECO:0000313" key="2">
    <source>
        <dbReference type="EMBL" id="KXB58030.1"/>
    </source>
</evidence>
<gene>
    <name evidence="2" type="ORF">HMPREF1871_00696</name>
</gene>
<dbReference type="Pfam" id="PF06196">
    <property type="entry name" value="DUF997"/>
    <property type="match status" value="1"/>
</dbReference>
<keyword evidence="3" id="KW-1185">Reference proteome</keyword>
<accession>A0ABR5TPA4</accession>
<comment type="caution">
    <text evidence="2">The sequence shown here is derived from an EMBL/GenBank/DDBJ whole genome shotgun (WGS) entry which is preliminary data.</text>
</comment>
<dbReference type="PANTHER" id="PTHR39174:SF1">
    <property type="entry name" value="INNER MEMBRANE PROTEIN"/>
    <property type="match status" value="1"/>
</dbReference>
<evidence type="ECO:0000256" key="1">
    <source>
        <dbReference type="SAM" id="Phobius"/>
    </source>
</evidence>
<name>A0ABR5TPA4_9BACL</name>
<keyword evidence="1" id="KW-0472">Membrane</keyword>
<keyword evidence="1" id="KW-0812">Transmembrane</keyword>
<dbReference type="Proteomes" id="UP000070467">
    <property type="component" value="Unassembled WGS sequence"/>
</dbReference>
<dbReference type="RefSeq" id="WP_066130067.1">
    <property type="nucleotide sequence ID" value="NZ_KQ959874.1"/>
</dbReference>
<feature type="transmembrane region" description="Helical" evidence="1">
    <location>
        <begin position="46"/>
        <end position="70"/>
    </location>
</feature>
<reference evidence="2 3" key="1">
    <citation type="submission" date="2016-01" db="EMBL/GenBank/DDBJ databases">
        <authorList>
            <person name="Mitreva M."/>
            <person name="Pepin K.H."/>
            <person name="Mihindukulasuriya K.A."/>
            <person name="Fulton R."/>
            <person name="Fronick C."/>
            <person name="O'Laughlin M."/>
            <person name="Miner T."/>
            <person name="Herter B."/>
            <person name="Rosa B.A."/>
            <person name="Cordes M."/>
            <person name="Tomlinson C."/>
            <person name="Wollam A."/>
            <person name="Palsikar V.B."/>
            <person name="Mardis E.R."/>
            <person name="Wilson R.K."/>
        </authorList>
    </citation>
    <scope>NUCLEOTIDE SEQUENCE [LARGE SCALE GENOMIC DNA]</scope>
    <source>
        <strain evidence="2 3">KA00071</strain>
    </source>
</reference>
<evidence type="ECO:0000313" key="3">
    <source>
        <dbReference type="Proteomes" id="UP000070467"/>
    </source>
</evidence>
<organism evidence="2 3">
    <name type="scientific">Gemelliphila asaccharolytica</name>
    <dbReference type="NCBI Taxonomy" id="502393"/>
    <lineage>
        <taxon>Bacteria</taxon>
        <taxon>Bacillati</taxon>
        <taxon>Bacillota</taxon>
        <taxon>Bacilli</taxon>
        <taxon>Bacillales</taxon>
        <taxon>Gemellaceae</taxon>
        <taxon>Gemelliphila</taxon>
    </lineage>
</organism>
<keyword evidence="1" id="KW-1133">Transmembrane helix</keyword>
<proteinExistence type="predicted"/>
<evidence type="ECO:0008006" key="4">
    <source>
        <dbReference type="Google" id="ProtNLM"/>
    </source>
</evidence>
<dbReference type="PANTHER" id="PTHR39174">
    <property type="entry name" value="INNER MEMBRANE PROTEIN-RELATED"/>
    <property type="match status" value="1"/>
</dbReference>
<protein>
    <recommendedName>
        <fullName evidence="4">DUF997 family protein</fullName>
    </recommendedName>
</protein>
<sequence>MKVNKDYIYAIFLVIIHFILWYYFAYVKFANQSVKDYKYILGLPEWFFYSTIVTSIFVILLLIIFCHIIFKNDNVKDEEGEDCD</sequence>
<dbReference type="EMBL" id="LSDB01000023">
    <property type="protein sequence ID" value="KXB58030.1"/>
    <property type="molecule type" value="Genomic_DNA"/>
</dbReference>
<feature type="transmembrane region" description="Helical" evidence="1">
    <location>
        <begin position="7"/>
        <end position="26"/>
    </location>
</feature>